<protein>
    <recommendedName>
        <fullName evidence="4">Condensin complex subunit 2</fullName>
    </recommendedName>
</protein>
<evidence type="ECO:0000256" key="2">
    <source>
        <dbReference type="ARBA" id="ARBA00004496"/>
    </source>
</evidence>
<evidence type="ECO:0000256" key="10">
    <source>
        <dbReference type="ARBA" id="ARBA00023306"/>
    </source>
</evidence>
<keyword evidence="13" id="KW-1185">Reference proteome</keyword>
<sequence>MLVADRGADAPLASNTVTFADSVGCKSGGYDKTSRRVNNLGDTSLDFDEQNNDDVERIARRRSRLLEPHPEVVNSPAHDAARRAIATQFVPRAQVGEHYGNCIRLAAENKITYKNAFDLHLIDFMGEMIKKEDFTSFRMASSSLDASAKIYAGRVDAVHQETYKVLTGLGRSDSKTTKASADGDGDDLRAPNGVNDLVDELDGGVAVTDRKRRERKRAPSAKPVIITTLSKIRSKIKAFEADVDPLFQQQAAAYDDGGTVELRLNRLRTYSKYSELLQDSGTPLFNPREEACFLTCCTRPVDLYPVFDSHTLEAPLCLAFDDFHFNNRNDESKTHIAPLSPVFVQEAYDSVNTTPTPLASPPIMDVDDDSTAPLVPDTDGDDAEVTLVNKGNVISENKGGVQVVDIAENQNTAEPTAEGEIFVSSLKSMLTTHLENFGQVNDGILGLWAGPEHWRKKAKRRRLDEFGNVAAQVENEENVTNVGKSTRSKCAKKTKKTSMDYAAVLLDTGENRSKSGCVMRSDWSKQLELYTKESGKSPVLREQNRRLAGERFNLLPPSIADARQNIYELFNREVMRNLVDKRTNETHENVTANAMADGGIVPPWLDSQAAAAAAEEGVHDDADVGDMVGMEADDDEIAPYDGIFTQGPAGSNENTPTIMPPEGEDGVKLVVPPRQIARLEIGYARSAKLINVRHLKGVLWGMIENDFGTTPTPATVAEAVSPPAKKTRKSEEADASSAPPSPPSSSSFSDLLTALPARVSKQTAGELSVAIGLNCLLHLANEKDLFLATGADYADLFISRGLPTTELNFISQQRRCSHRSDASRAKKQLSLDTWLEGGGEKESNA</sequence>
<feature type="compositionally biased region" description="Polar residues" evidence="11">
    <location>
        <begin position="648"/>
        <end position="657"/>
    </location>
</feature>
<comment type="subcellular location">
    <subcellularLocation>
        <location evidence="1">Chromosome</location>
    </subcellularLocation>
    <subcellularLocation>
        <location evidence="2">Cytoplasm</location>
    </subcellularLocation>
</comment>
<feature type="compositionally biased region" description="Low complexity" evidence="11">
    <location>
        <begin position="714"/>
        <end position="724"/>
    </location>
</feature>
<name>A0ABR4QS36_9CEST</name>
<keyword evidence="10" id="KW-0131">Cell cycle</keyword>
<comment type="caution">
    <text evidence="12">The sequence shown here is derived from an EMBL/GenBank/DDBJ whole genome shotgun (WGS) entry which is preliminary data.</text>
</comment>
<evidence type="ECO:0000256" key="1">
    <source>
        <dbReference type="ARBA" id="ARBA00004286"/>
    </source>
</evidence>
<gene>
    <name evidence="12" type="ORF">TcWFU_006858</name>
</gene>
<feature type="region of interest" description="Disordered" evidence="11">
    <location>
        <begin position="714"/>
        <end position="749"/>
    </location>
</feature>
<organism evidence="12 13">
    <name type="scientific">Taenia crassiceps</name>
    <dbReference type="NCBI Taxonomy" id="6207"/>
    <lineage>
        <taxon>Eukaryota</taxon>
        <taxon>Metazoa</taxon>
        <taxon>Spiralia</taxon>
        <taxon>Lophotrochozoa</taxon>
        <taxon>Platyhelminthes</taxon>
        <taxon>Cestoda</taxon>
        <taxon>Eucestoda</taxon>
        <taxon>Cyclophyllidea</taxon>
        <taxon>Taeniidae</taxon>
        <taxon>Taenia</taxon>
    </lineage>
</organism>
<evidence type="ECO:0000256" key="7">
    <source>
        <dbReference type="ARBA" id="ARBA00022618"/>
    </source>
</evidence>
<evidence type="ECO:0000256" key="5">
    <source>
        <dbReference type="ARBA" id="ARBA00022454"/>
    </source>
</evidence>
<evidence type="ECO:0000256" key="9">
    <source>
        <dbReference type="ARBA" id="ARBA00023067"/>
    </source>
</evidence>
<keyword evidence="6" id="KW-0963">Cytoplasm</keyword>
<keyword evidence="5" id="KW-0158">Chromosome</keyword>
<dbReference type="PANTHER" id="PTHR13108:SF9">
    <property type="entry name" value="CONDENSIN COMPLEX SUBUNIT 2"/>
    <property type="match status" value="1"/>
</dbReference>
<evidence type="ECO:0000256" key="11">
    <source>
        <dbReference type="SAM" id="MobiDB-lite"/>
    </source>
</evidence>
<evidence type="ECO:0000256" key="3">
    <source>
        <dbReference type="ARBA" id="ARBA00009471"/>
    </source>
</evidence>
<dbReference type="Proteomes" id="UP001651158">
    <property type="component" value="Unassembled WGS sequence"/>
</dbReference>
<evidence type="ECO:0000313" key="13">
    <source>
        <dbReference type="Proteomes" id="UP001651158"/>
    </source>
</evidence>
<feature type="region of interest" description="Disordered" evidence="11">
    <location>
        <begin position="647"/>
        <end position="666"/>
    </location>
</feature>
<dbReference type="PANTHER" id="PTHR13108">
    <property type="entry name" value="CONDENSIN COMPLEX SUBUNIT 2"/>
    <property type="match status" value="1"/>
</dbReference>
<evidence type="ECO:0000256" key="6">
    <source>
        <dbReference type="ARBA" id="ARBA00022490"/>
    </source>
</evidence>
<keyword evidence="8" id="KW-0498">Mitosis</keyword>
<comment type="similarity">
    <text evidence="3">Belongs to the CND2 (condensin subunit 2) family.</text>
</comment>
<reference evidence="12 13" key="1">
    <citation type="journal article" date="2022" name="Front. Cell. Infect. Microbiol.">
        <title>The Genomes of Two Strains of Taenia crassiceps the Animal Model for the Study of Human Cysticercosis.</title>
        <authorList>
            <person name="Bobes R.J."/>
            <person name="Estrada K."/>
            <person name="Rios-Valencia D.G."/>
            <person name="Calderon-Gallegos A."/>
            <person name="de la Torre P."/>
            <person name="Carrero J.C."/>
            <person name="Sanchez-Flores A."/>
            <person name="Laclette J.P."/>
        </authorList>
    </citation>
    <scope>NUCLEOTIDE SEQUENCE [LARGE SCALE GENOMIC DNA]</scope>
    <source>
        <strain evidence="12">WFUcys</strain>
    </source>
</reference>
<dbReference type="Pfam" id="PF05786">
    <property type="entry name" value="Cnd2"/>
    <property type="match status" value="1"/>
</dbReference>
<dbReference type="EMBL" id="JAKROA010000001">
    <property type="protein sequence ID" value="KAL5112402.1"/>
    <property type="molecule type" value="Genomic_DNA"/>
</dbReference>
<evidence type="ECO:0000256" key="4">
    <source>
        <dbReference type="ARBA" id="ARBA00016065"/>
    </source>
</evidence>
<evidence type="ECO:0000313" key="12">
    <source>
        <dbReference type="EMBL" id="KAL5112402.1"/>
    </source>
</evidence>
<evidence type="ECO:0000256" key="8">
    <source>
        <dbReference type="ARBA" id="ARBA00022776"/>
    </source>
</evidence>
<accession>A0ABR4QS36</accession>
<keyword evidence="9" id="KW-0226">DNA condensation</keyword>
<dbReference type="InterPro" id="IPR022816">
    <property type="entry name" value="Condensin_barren_su2"/>
</dbReference>
<proteinExistence type="inferred from homology"/>
<keyword evidence="7" id="KW-0132">Cell division</keyword>